<dbReference type="Proteomes" id="UP000694867">
    <property type="component" value="Unplaced"/>
</dbReference>
<evidence type="ECO:0000313" key="9">
    <source>
        <dbReference type="RefSeq" id="XP_003745235.1"/>
    </source>
</evidence>
<name>A0AAJ6VYY1_9ACAR</name>
<feature type="repeat" description="CSPG" evidence="5">
    <location>
        <begin position="1143"/>
        <end position="1237"/>
    </location>
</feature>
<dbReference type="InterPro" id="IPR051561">
    <property type="entry name" value="FRAS1_ECM"/>
</dbReference>
<dbReference type="GO" id="GO:0009653">
    <property type="term" value="P:anatomical structure morphogenesis"/>
    <property type="evidence" value="ECO:0007669"/>
    <property type="project" value="TreeGrafter"/>
</dbReference>
<dbReference type="PROSITE" id="PS50025">
    <property type="entry name" value="LAM_G_DOMAIN"/>
    <property type="match status" value="2"/>
</dbReference>
<feature type="domain" description="Laminin G" evidence="7">
    <location>
        <begin position="218"/>
        <end position="398"/>
    </location>
</feature>
<dbReference type="GeneID" id="100902603"/>
<evidence type="ECO:0000256" key="5">
    <source>
        <dbReference type="PROSITE-ProRule" id="PRU01201"/>
    </source>
</evidence>
<dbReference type="InterPro" id="IPR039005">
    <property type="entry name" value="CSPG_rpt"/>
</dbReference>
<dbReference type="InterPro" id="IPR013320">
    <property type="entry name" value="ConA-like_dom_sf"/>
</dbReference>
<keyword evidence="6" id="KW-0472">Membrane</keyword>
<keyword evidence="1" id="KW-0732">Signal</keyword>
<evidence type="ECO:0000256" key="2">
    <source>
        <dbReference type="ARBA" id="ARBA00022737"/>
    </source>
</evidence>
<organism evidence="8 9">
    <name type="scientific">Galendromus occidentalis</name>
    <name type="common">western predatory mite</name>
    <dbReference type="NCBI Taxonomy" id="34638"/>
    <lineage>
        <taxon>Eukaryota</taxon>
        <taxon>Metazoa</taxon>
        <taxon>Ecdysozoa</taxon>
        <taxon>Arthropoda</taxon>
        <taxon>Chelicerata</taxon>
        <taxon>Arachnida</taxon>
        <taxon>Acari</taxon>
        <taxon>Parasitiformes</taxon>
        <taxon>Mesostigmata</taxon>
        <taxon>Gamasina</taxon>
        <taxon>Phytoseioidea</taxon>
        <taxon>Phytoseiidae</taxon>
        <taxon>Typhlodrominae</taxon>
        <taxon>Galendromus</taxon>
    </lineage>
</organism>
<dbReference type="Pfam" id="PF02210">
    <property type="entry name" value="Laminin_G_2"/>
    <property type="match status" value="2"/>
</dbReference>
<comment type="caution">
    <text evidence="4">Lacks conserved residue(s) required for the propagation of feature annotation.</text>
</comment>
<keyword evidence="2" id="KW-0677">Repeat</keyword>
<dbReference type="KEGG" id="goe:100902603"/>
<dbReference type="CDD" id="cd00110">
    <property type="entry name" value="LamG"/>
    <property type="match status" value="2"/>
</dbReference>
<keyword evidence="3" id="KW-0325">Glycoprotein</keyword>
<evidence type="ECO:0000256" key="1">
    <source>
        <dbReference type="ARBA" id="ARBA00022729"/>
    </source>
</evidence>
<feature type="repeat" description="CSPG" evidence="5">
    <location>
        <begin position="1588"/>
        <end position="1685"/>
    </location>
</feature>
<keyword evidence="6" id="KW-0812">Transmembrane</keyword>
<dbReference type="SUPFAM" id="SSF49899">
    <property type="entry name" value="Concanavalin A-like lectins/glucanases"/>
    <property type="match status" value="2"/>
</dbReference>
<dbReference type="RefSeq" id="XP_003745235.1">
    <property type="nucleotide sequence ID" value="XM_003745187.1"/>
</dbReference>
<evidence type="ECO:0000256" key="3">
    <source>
        <dbReference type="ARBA" id="ARBA00023180"/>
    </source>
</evidence>
<feature type="domain" description="Laminin G" evidence="7">
    <location>
        <begin position="22"/>
        <end position="207"/>
    </location>
</feature>
<dbReference type="PROSITE" id="PS51854">
    <property type="entry name" value="CSPG"/>
    <property type="match status" value="5"/>
</dbReference>
<feature type="repeat" description="CSPG" evidence="5">
    <location>
        <begin position="2031"/>
        <end position="2122"/>
    </location>
</feature>
<dbReference type="InterPro" id="IPR001791">
    <property type="entry name" value="Laminin_G"/>
</dbReference>
<feature type="transmembrane region" description="Helical" evidence="6">
    <location>
        <begin position="2181"/>
        <end position="2204"/>
    </location>
</feature>
<dbReference type="PANTHER" id="PTHR45739:SF12">
    <property type="entry name" value="CHONDROITIN SULFATE PROTEOGLYCAN 4-LIKE ISOFORM X2"/>
    <property type="match status" value="1"/>
</dbReference>
<accession>A0AAJ6VYY1</accession>
<protein>
    <submittedName>
        <fullName evidence="9">Chondroitin sulfate proteoglycan 4</fullName>
    </submittedName>
</protein>
<feature type="repeat" description="CSPG" evidence="5">
    <location>
        <begin position="455"/>
        <end position="551"/>
    </location>
</feature>
<dbReference type="Pfam" id="PF16184">
    <property type="entry name" value="Cadherin_3"/>
    <property type="match status" value="11"/>
</dbReference>
<evidence type="ECO:0000256" key="6">
    <source>
        <dbReference type="SAM" id="Phobius"/>
    </source>
</evidence>
<dbReference type="Gene3D" id="2.60.120.200">
    <property type="match status" value="2"/>
</dbReference>
<evidence type="ECO:0000313" key="8">
    <source>
        <dbReference type="Proteomes" id="UP000694867"/>
    </source>
</evidence>
<sequence length="2307" mass="256352">MPHFVSTFKTGSSGEDLQRCEDSAFYGSSFASLVLQDSSSGSGVDTRFRFKTRSEDALLLLAASGADYCIIELKRGTLKVRLKLASISKEFSLGGQEKISDLRWHEVMVFYKSGHNVSMALDQQYTTHHLPIANGALSSLDHPGQKTTIYVGSLGGYAGPLSTGRPPNFRGCLESLYYNNINVFHRVQANKKTGGGVLYELEFEHRCPTLFEASNTDAISFTDAQQSFIALPTLPDCSRGLQLNMQFQSSTSRGLLAYQSGRRSVLALELDDGRVNLLFKFGGELHTLTSPHRVTDAHWHKLQVELQANGSVVFYVDTNKITWDANSTRSAQTLNEDCNFDTHFYVGGVDAKNRARAQAQGVKPFQYSLAGCVHYMRLNSKPVGLEDALVTKAVSKDCVWKYPCLKEPCLSEADCLQVGIDSFQCVCDKKICTKKSFTANYKETYATSADEESPGENVLAVTPVVVHDGGVEHLSPDHIQLLVDLPKLGLRPGDIHFTVLVGPNHGMLSNERVKTASEITTFTYRDVTRYRVVYTHDGSETANDTLVLEMSVEPSTLLLQRLPKALAEKMQFMLHIAILTPQNSPSSHNYDYQASLNLARLTKKVITNELLKVDDVQFVDETAAKFMVHIEDPEGTGFVDNFKNPGQAIESFTFQEMKQGVIWFNHRGNSTSTSFGLTYTSPAQTKELLINVQTFPLEIRMVNNTGVRASYVTPTIMTNQMLAFVTNAPEQGLDIRFDMVNLPQYGTIQRLKNNSVWTNTSHFSQRQLTRHKVRYVPNPRAARDQPLEDIIGFVVSCEKAKLSTQYAFKLYFTTDRIFVTTNNTRIIHDTKQITLTEKDLKYVDGAEARITYTLTATPKLGRLLLNGVVLTVGSNFTQRHLAQRNLVYRPSKSVIFFEDTFKFNVYSSGSSSNLLGQAFTLRSANSDSLIVANMRVPEGERLALKLAKPAHKNKYSVKISGHPKHGSIERSEGGAFRAVLEFPTDDVGNGQIFYKHDDSESMHDKVIYELYKDKASEAFQKGEINIDISLKNDNPPKRTQEQVFHIAYQAEKILSNIYLRYEDADTDTDPSKISISRKEIPNAMLVRNDDSRKEVQQFTQKDIDDEMILIRHTGGDYGRAVFWVSDGQFYATGILEIVASPPYLNITTNTGLLLEQGSSALLLPSNLSLDTNLNVKPSEVVFIVTRPPSLGKLRFAQSSDEFIDKFTLRDIQEGIIEYVHLSSNKNAHNDVFDFVAVALGVRREASFRITVYPTTFWTPMEVRAGGGNQTLFLDVASIATVSRTFLNVVHETIEPEDIIFTVIRKPHLGKLQLEGKIVSTFTQADVNKGKLKYAHVAQAGQDSFVVDVTNGFSQMTGIEVRIGVVLREISLRTQNLTVDEGSKVTITVEYLSLPAETGSLDVISEYLIIEPPKHGAIVSKSKDVVNSFQPIQVQKGEIEYDHNGDESLVDFFTVIGRASAMGKETAPATIHVKVQPVNDEVPQMVENTGLELWEGEWAIISSDHLAVIDEDTPPEDLRFMLTQPPSNGFVAVNNQMQPVLSFTQAEINRNVIVFTHTGAEAGGFKFQVDDGVNTLSGQEFVVRAKEITVEVSRNEKLRVEPRGQQSITTDHLQAVSSLPLSETNAQIIYTLNEPPKFGRIVREKLDGTLEPILEFTQAEIDQTLVLYENTDTTKNDSFTFSVSTNKGKLNLKTHIFTIDVSPKSIIDSPVVVQAKEGDFVALENEVLAMGIELPKANVTVIRQPSHGWIGLDGPKGVQPTETFTDDDINHRRVWYNHDDSETFEDKFVVSVQKLDKPGVEPLNISILVEIAPVNDQPPVLKTESPSIEIVEGQSTTLTPEMLYTADADNISSQIVYNLEYTDLVTFVKNDSNPVWTFTQQDVDEMRISVSCNNTEANAIFEIKFQVDDGMHDARKAVLTVTVRPPSVSMAKNSEVILTQGSFYREITAFELDVETDSKREECWYDVVQPPENGHVHTYGNNTTLFRQDDIDMGNVQYVQVNNMSATDDFFIVDVHCQSSSLKGVRVNVSVIALVNQERLLEVPLNSRGIIGKRHLDATKIATKHQSNPRFHVTRKPSNGIVGKVGVGPVDQFSHEDVLNSLVYYQSRGGDAPSEDSFEFKLCSPGVQPGKGQLIIVITRPVGASEPPSTTPRDVIPTIEVPIASTTSVSLLELDRGQMHQVILLFSLVFIAVIVITVAFAILLCRVIRMSSSSSCKSQGGASNSSTYVSNSGFLEQDEVDRFIAQTAPPPPPQCRVTPMLEPVILDYTSSLQEMSLQDCASGNEETDSKEGATSSPIPVLRKNQYWV</sequence>
<keyword evidence="8" id="KW-1185">Reference proteome</keyword>
<dbReference type="PANTHER" id="PTHR45739">
    <property type="entry name" value="MATRIX PROTEIN, PUTATIVE-RELATED"/>
    <property type="match status" value="1"/>
</dbReference>
<gene>
    <name evidence="9" type="primary">LOC100902603</name>
</gene>
<dbReference type="CTD" id="35104"/>
<feature type="repeat" description="CSPG" evidence="5">
    <location>
        <begin position="1481"/>
        <end position="1571"/>
    </location>
</feature>
<evidence type="ECO:0000259" key="7">
    <source>
        <dbReference type="PROSITE" id="PS50025"/>
    </source>
</evidence>
<evidence type="ECO:0000256" key="4">
    <source>
        <dbReference type="PROSITE-ProRule" id="PRU00122"/>
    </source>
</evidence>
<proteinExistence type="predicted"/>
<dbReference type="SMART" id="SM00282">
    <property type="entry name" value="LamG"/>
    <property type="match status" value="2"/>
</dbReference>
<reference evidence="9" key="1">
    <citation type="submission" date="2025-08" db="UniProtKB">
        <authorList>
            <consortium name="RefSeq"/>
        </authorList>
    </citation>
    <scope>IDENTIFICATION</scope>
</reference>
<keyword evidence="6" id="KW-1133">Transmembrane helix</keyword>